<dbReference type="EMBL" id="JACCBU010000001">
    <property type="protein sequence ID" value="NYE74235.1"/>
    <property type="molecule type" value="Genomic_DNA"/>
</dbReference>
<reference evidence="1 2" key="1">
    <citation type="submission" date="2020-07" db="EMBL/GenBank/DDBJ databases">
        <title>Sequencing the genomes of 1000 actinobacteria strains.</title>
        <authorList>
            <person name="Klenk H.-P."/>
        </authorList>
    </citation>
    <scope>NUCLEOTIDE SEQUENCE [LARGE SCALE GENOMIC DNA]</scope>
    <source>
        <strain evidence="1 2">DSM 22083</strain>
    </source>
</reference>
<dbReference type="RefSeq" id="WP_179756395.1">
    <property type="nucleotide sequence ID" value="NZ_JACCBU010000001.1"/>
</dbReference>
<dbReference type="InterPro" id="IPR014710">
    <property type="entry name" value="RmlC-like_jellyroll"/>
</dbReference>
<sequence>MTADWHTGNANDETATRGWLLGHFMEPAGSMRATGDLEVKWGVHPAGQSRPEWTTGEKRTTLLLLVSGTFRLDLPGDSVTLERQGDYVLWGAGTDHSWQAVTDAVVVTVRWPSVV</sequence>
<dbReference type="Proteomes" id="UP000569914">
    <property type="component" value="Unassembled WGS sequence"/>
</dbReference>
<dbReference type="Gene3D" id="2.60.120.10">
    <property type="entry name" value="Jelly Rolls"/>
    <property type="match status" value="1"/>
</dbReference>
<accession>A0A7Y9LET4</accession>
<organism evidence="1 2">
    <name type="scientific">Microlunatus parietis</name>
    <dbReference type="NCBI Taxonomy" id="682979"/>
    <lineage>
        <taxon>Bacteria</taxon>
        <taxon>Bacillati</taxon>
        <taxon>Actinomycetota</taxon>
        <taxon>Actinomycetes</taxon>
        <taxon>Propionibacteriales</taxon>
        <taxon>Propionibacteriaceae</taxon>
        <taxon>Microlunatus</taxon>
    </lineage>
</organism>
<evidence type="ECO:0000313" key="2">
    <source>
        <dbReference type="Proteomes" id="UP000569914"/>
    </source>
</evidence>
<comment type="caution">
    <text evidence="1">The sequence shown here is derived from an EMBL/GenBank/DDBJ whole genome shotgun (WGS) entry which is preliminary data.</text>
</comment>
<protein>
    <recommendedName>
        <fullName evidence="3">Signal peptidase I</fullName>
    </recommendedName>
</protein>
<dbReference type="SUPFAM" id="SSF51182">
    <property type="entry name" value="RmlC-like cupins"/>
    <property type="match status" value="1"/>
</dbReference>
<keyword evidence="2" id="KW-1185">Reference proteome</keyword>
<gene>
    <name evidence="1" type="ORF">BKA15_005564</name>
</gene>
<evidence type="ECO:0000313" key="1">
    <source>
        <dbReference type="EMBL" id="NYE74235.1"/>
    </source>
</evidence>
<dbReference type="InterPro" id="IPR011051">
    <property type="entry name" value="RmlC_Cupin_sf"/>
</dbReference>
<evidence type="ECO:0008006" key="3">
    <source>
        <dbReference type="Google" id="ProtNLM"/>
    </source>
</evidence>
<dbReference type="AlphaFoldDB" id="A0A7Y9LET4"/>
<proteinExistence type="predicted"/>
<name>A0A7Y9LET4_9ACTN</name>